<evidence type="ECO:0000313" key="2">
    <source>
        <dbReference type="EMBL" id="AZB73323.1"/>
    </source>
</evidence>
<dbReference type="InterPro" id="IPR051531">
    <property type="entry name" value="N-acetyltransferase"/>
</dbReference>
<dbReference type="SUPFAM" id="SSF55729">
    <property type="entry name" value="Acyl-CoA N-acyltransferases (Nat)"/>
    <property type="match status" value="1"/>
</dbReference>
<protein>
    <submittedName>
        <fullName evidence="2">GNAT family N-acetyltransferase</fullName>
    </submittedName>
</protein>
<dbReference type="Proteomes" id="UP000267249">
    <property type="component" value="Chromosome"/>
</dbReference>
<dbReference type="Pfam" id="PF13302">
    <property type="entry name" value="Acetyltransf_3"/>
    <property type="match status" value="1"/>
</dbReference>
<evidence type="ECO:0000313" key="3">
    <source>
        <dbReference type="Proteomes" id="UP000267249"/>
    </source>
</evidence>
<dbReference type="InterPro" id="IPR016181">
    <property type="entry name" value="Acyl_CoA_acyltransferase"/>
</dbReference>
<organism evidence="2 3">
    <name type="scientific">Synechococcus elongatus PCC 11801</name>
    <dbReference type="NCBI Taxonomy" id="2219813"/>
    <lineage>
        <taxon>Bacteria</taxon>
        <taxon>Bacillati</taxon>
        <taxon>Cyanobacteriota</taxon>
        <taxon>Cyanophyceae</taxon>
        <taxon>Synechococcales</taxon>
        <taxon>Synechococcaceae</taxon>
        <taxon>Synechococcus</taxon>
    </lineage>
</organism>
<dbReference type="RefSeq" id="WP_208674014.1">
    <property type="nucleotide sequence ID" value="NZ_CP030139.2"/>
</dbReference>
<dbReference type="PROSITE" id="PS51186">
    <property type="entry name" value="GNAT"/>
    <property type="match status" value="1"/>
</dbReference>
<proteinExistence type="predicted"/>
<sequence length="180" mass="20762">MFPADFLPQLSERIILRRFIAQDLERFVGYRQDPRISRFQAWSQFSNEDGQLFINEMQIAKIGIPGEWFQIAIAHKESNQLIGDIGILIYEDDPTTIEIGFTLSYGDQKKGYAREALITLINSLFKLSSIKKIVAVTDIRNERSVSLLRYLGMQLSYEQKTIFKGESCVEQVFKLENIVS</sequence>
<dbReference type="PANTHER" id="PTHR43792:SF1">
    <property type="entry name" value="N-ACETYLTRANSFERASE DOMAIN-CONTAINING PROTEIN"/>
    <property type="match status" value="1"/>
</dbReference>
<dbReference type="EMBL" id="CP030139">
    <property type="protein sequence ID" value="AZB73323.1"/>
    <property type="molecule type" value="Genomic_DNA"/>
</dbReference>
<feature type="domain" description="N-acetyltransferase" evidence="1">
    <location>
        <begin position="14"/>
        <end position="176"/>
    </location>
</feature>
<dbReference type="AlphaFoldDB" id="A0AAN1UV31"/>
<dbReference type="GO" id="GO:0016747">
    <property type="term" value="F:acyltransferase activity, transferring groups other than amino-acyl groups"/>
    <property type="evidence" value="ECO:0007669"/>
    <property type="project" value="InterPro"/>
</dbReference>
<evidence type="ECO:0000259" key="1">
    <source>
        <dbReference type="PROSITE" id="PS51186"/>
    </source>
</evidence>
<name>A0AAN1UV31_SYNEL</name>
<gene>
    <name evidence="2" type="ORF">DOP62_11930</name>
</gene>
<dbReference type="InterPro" id="IPR000182">
    <property type="entry name" value="GNAT_dom"/>
</dbReference>
<dbReference type="PANTHER" id="PTHR43792">
    <property type="entry name" value="GNAT FAMILY, PUTATIVE (AFU_ORTHOLOGUE AFUA_3G00765)-RELATED-RELATED"/>
    <property type="match status" value="1"/>
</dbReference>
<dbReference type="Gene3D" id="3.40.630.30">
    <property type="match status" value="1"/>
</dbReference>
<reference evidence="2 3" key="1">
    <citation type="journal article" date="2018" name="Sci. Rep.">
        <title>Genome Features and Biochemical Characteristics of a Robust, Fast Growing and Naturally Transformable Cyanobacterium Synechococcus elongatus PCC 11801 Isolated from India.</title>
        <authorList>
            <person name="Jaiswal D."/>
            <person name="Sengupta A."/>
            <person name="Sohoni S."/>
            <person name="Sengupta S."/>
            <person name="Phadnavis A.G."/>
            <person name="Pakrasi H.B."/>
            <person name="Wangikar P.P."/>
        </authorList>
    </citation>
    <scope>NUCLEOTIDE SEQUENCE [LARGE SCALE GENOMIC DNA]</scope>
    <source>
        <strain evidence="2 3">PCC 11801</strain>
    </source>
</reference>
<accession>A0AAN1UV31</accession>